<keyword evidence="8" id="KW-1185">Reference proteome</keyword>
<dbReference type="RefSeq" id="WP_109057828.1">
    <property type="nucleotide sequence ID" value="NZ_QFFM01000027.1"/>
</dbReference>
<comment type="similarity">
    <text evidence="2">Belongs to the bacterial solute-binding protein 5 family.</text>
</comment>
<dbReference type="InterPro" id="IPR039424">
    <property type="entry name" value="SBP_5"/>
</dbReference>
<dbReference type="Gene3D" id="3.10.105.10">
    <property type="entry name" value="Dipeptide-binding Protein, Domain 3"/>
    <property type="match status" value="1"/>
</dbReference>
<dbReference type="Gene3D" id="3.90.76.10">
    <property type="entry name" value="Dipeptide-binding Protein, Domain 1"/>
    <property type="match status" value="1"/>
</dbReference>
<dbReference type="PANTHER" id="PTHR30290:SF10">
    <property type="entry name" value="PERIPLASMIC OLIGOPEPTIDE-BINDING PROTEIN-RELATED"/>
    <property type="match status" value="1"/>
</dbReference>
<feature type="domain" description="Solute-binding protein family 5" evidence="6">
    <location>
        <begin position="111"/>
        <end position="461"/>
    </location>
</feature>
<dbReference type="PIRSF" id="PIRSF002741">
    <property type="entry name" value="MppA"/>
    <property type="match status" value="1"/>
</dbReference>
<dbReference type="PANTHER" id="PTHR30290">
    <property type="entry name" value="PERIPLASMIC BINDING COMPONENT OF ABC TRANSPORTER"/>
    <property type="match status" value="1"/>
</dbReference>
<dbReference type="GO" id="GO:0015833">
    <property type="term" value="P:peptide transport"/>
    <property type="evidence" value="ECO:0007669"/>
    <property type="project" value="TreeGrafter"/>
</dbReference>
<dbReference type="GO" id="GO:0043190">
    <property type="term" value="C:ATP-binding cassette (ABC) transporter complex"/>
    <property type="evidence" value="ECO:0007669"/>
    <property type="project" value="InterPro"/>
</dbReference>
<dbReference type="SUPFAM" id="SSF53850">
    <property type="entry name" value="Periplasmic binding protein-like II"/>
    <property type="match status" value="1"/>
</dbReference>
<evidence type="ECO:0000313" key="7">
    <source>
        <dbReference type="EMBL" id="PWG63303.1"/>
    </source>
</evidence>
<evidence type="ECO:0000259" key="6">
    <source>
        <dbReference type="Pfam" id="PF00496"/>
    </source>
</evidence>
<name>A0A2U2N2J8_9BIFI</name>
<evidence type="ECO:0000313" key="8">
    <source>
        <dbReference type="Proteomes" id="UP000245876"/>
    </source>
</evidence>
<dbReference type="GO" id="GO:0030313">
    <property type="term" value="C:cell envelope"/>
    <property type="evidence" value="ECO:0007669"/>
    <property type="project" value="UniProtKB-SubCell"/>
</dbReference>
<comment type="caution">
    <text evidence="7">The sequence shown here is derived from an EMBL/GenBank/DDBJ whole genome shotgun (WGS) entry which is preliminary data.</text>
</comment>
<gene>
    <name evidence="7" type="ORF">DF196_10820</name>
</gene>
<keyword evidence="5" id="KW-0472">Membrane</keyword>
<keyword evidence="3" id="KW-0813">Transport</keyword>
<dbReference type="Proteomes" id="UP000245876">
    <property type="component" value="Unassembled WGS sequence"/>
</dbReference>
<evidence type="ECO:0000256" key="5">
    <source>
        <dbReference type="SAM" id="Phobius"/>
    </source>
</evidence>
<dbReference type="GO" id="GO:1904680">
    <property type="term" value="F:peptide transmembrane transporter activity"/>
    <property type="evidence" value="ECO:0007669"/>
    <property type="project" value="TreeGrafter"/>
</dbReference>
<evidence type="ECO:0000256" key="1">
    <source>
        <dbReference type="ARBA" id="ARBA00004196"/>
    </source>
</evidence>
<sequence length="551" mass="58564">MRSRRDNAWVQWGVFLGVTALLSVLVWAGWSVINHRPLIPGFGGSSTEATDNVRIGVTDMPESLDIRPSAAAGNNGDATDPTAIDAVSPAERLLIGNVYETLVTVDQQNRLQPGLATKWTVSDDGLTYAFTIAKNVTFSNGHTLDAADVVWSLQQAVNGQAANQSTNQSAGNSISNADTNSLGNLASVTNPDASTVVITLSQPNPTLLRTLSGKLGVVFDAEAGSTDYATKAAGSGPFTVRDFQAARSLTFARNDTYHGTKAASATVTVTKYDDDAALAKALKSGDIELAQNLGANAAATLQSETAKTDKKTGITVTKGATTSKVMLAYNHGTDSLLSDEQARKAFRYQIDAAGIASSQPDGNGSLGGPVSALEPGYEDLTGLFPYDTAQAQQMFGYFGDQYLTTVNLVVTERWRTLAENIKQQIEQGPRPSVNLEVLSDAEYAARIQAGTWEMTLMSMDGTDDAGLFVDENGPFHYDRAEAQQAYASARAATNDTDYADRMKAYARLLSKDAAADWLYARACFTAARSGVSGYPTALTDQRLPLANVRIG</sequence>
<protein>
    <submittedName>
        <fullName evidence="7">ABC transporter substrate-binding protein</fullName>
    </submittedName>
</protein>
<dbReference type="InterPro" id="IPR030678">
    <property type="entry name" value="Peptide/Ni-bd"/>
</dbReference>
<keyword evidence="5" id="KW-1133">Transmembrane helix</keyword>
<keyword evidence="5" id="KW-0812">Transmembrane</keyword>
<evidence type="ECO:0000256" key="4">
    <source>
        <dbReference type="ARBA" id="ARBA00022729"/>
    </source>
</evidence>
<dbReference type="Gene3D" id="3.40.190.10">
    <property type="entry name" value="Periplasmic binding protein-like II"/>
    <property type="match status" value="1"/>
</dbReference>
<dbReference type="GO" id="GO:0042597">
    <property type="term" value="C:periplasmic space"/>
    <property type="evidence" value="ECO:0007669"/>
    <property type="project" value="UniProtKB-ARBA"/>
</dbReference>
<reference evidence="7 8" key="1">
    <citation type="journal article" date="2018" name="Int. J. Syst. Evol. Microbiol.">
        <title>Bifidobacterium callitrichidarum sp. nov. from the faeces of the emperor tamarin (Saguinus imperator).</title>
        <authorList>
            <person name="Modesto M."/>
            <person name="Michelini S."/>
            <person name="Sansosti M.C."/>
            <person name="De Filippo C."/>
            <person name="Cavalieri D."/>
            <person name="Qvirist L."/>
            <person name="Andlid T."/>
            <person name="Spiezio C."/>
            <person name="Sandri C."/>
            <person name="Pascarelli S."/>
            <person name="Sgorbati B."/>
            <person name="Mattarelli P."/>
        </authorList>
    </citation>
    <scope>NUCLEOTIDE SEQUENCE [LARGE SCALE GENOMIC DNA]</scope>
    <source>
        <strain evidence="7 8">TRI 5</strain>
    </source>
</reference>
<organism evidence="7 8">
    <name type="scientific">Bifidobacterium callitrichidarum</name>
    <dbReference type="NCBI Taxonomy" id="2052941"/>
    <lineage>
        <taxon>Bacteria</taxon>
        <taxon>Bacillati</taxon>
        <taxon>Actinomycetota</taxon>
        <taxon>Actinomycetes</taxon>
        <taxon>Bifidobacteriales</taxon>
        <taxon>Bifidobacteriaceae</taxon>
        <taxon>Bifidobacterium</taxon>
    </lineage>
</organism>
<dbReference type="AlphaFoldDB" id="A0A2U2N2J8"/>
<dbReference type="EMBL" id="QFFM01000027">
    <property type="protein sequence ID" value="PWG63303.1"/>
    <property type="molecule type" value="Genomic_DNA"/>
</dbReference>
<dbReference type="Pfam" id="PF00496">
    <property type="entry name" value="SBP_bac_5"/>
    <property type="match status" value="1"/>
</dbReference>
<evidence type="ECO:0000256" key="3">
    <source>
        <dbReference type="ARBA" id="ARBA00022448"/>
    </source>
</evidence>
<accession>A0A2U2N2J8</accession>
<proteinExistence type="inferred from homology"/>
<evidence type="ECO:0000256" key="2">
    <source>
        <dbReference type="ARBA" id="ARBA00005695"/>
    </source>
</evidence>
<dbReference type="OrthoDB" id="9796817at2"/>
<feature type="transmembrane region" description="Helical" evidence="5">
    <location>
        <begin position="12"/>
        <end position="30"/>
    </location>
</feature>
<keyword evidence="4" id="KW-0732">Signal</keyword>
<dbReference type="InterPro" id="IPR000914">
    <property type="entry name" value="SBP_5_dom"/>
</dbReference>
<comment type="subcellular location">
    <subcellularLocation>
        <location evidence="1">Cell envelope</location>
    </subcellularLocation>
</comment>